<reference evidence="1" key="1">
    <citation type="journal article" date="2020" name="mSystems">
        <title>Genome- and Community-Level Interaction Insights into Carbon Utilization and Element Cycling Functions of Hydrothermarchaeota in Hydrothermal Sediment.</title>
        <authorList>
            <person name="Zhou Z."/>
            <person name="Liu Y."/>
            <person name="Xu W."/>
            <person name="Pan J."/>
            <person name="Luo Z.H."/>
            <person name="Li M."/>
        </authorList>
    </citation>
    <scope>NUCLEOTIDE SEQUENCE [LARGE SCALE GENOMIC DNA]</scope>
    <source>
        <strain evidence="1">SpSt-769</strain>
    </source>
</reference>
<dbReference type="InterPro" id="IPR036388">
    <property type="entry name" value="WH-like_DNA-bd_sf"/>
</dbReference>
<sequence length="93" mass="10524">MTTNSGKDALKALREERRASIEAARERIKENRALRKQIIDALKDGPKTVPEIAQITGIPSHQVLWHLTSMKKYGKAAEGDQSGDYFQYILLKE</sequence>
<evidence type="ECO:0000313" key="1">
    <source>
        <dbReference type="EMBL" id="HGH62011.1"/>
    </source>
</evidence>
<dbReference type="InterPro" id="IPR036390">
    <property type="entry name" value="WH_DNA-bd_sf"/>
</dbReference>
<gene>
    <name evidence="1" type="ORF">ENV54_12025</name>
</gene>
<proteinExistence type="predicted"/>
<organism evidence="1">
    <name type="scientific">Desulfomonile tiedjei</name>
    <dbReference type="NCBI Taxonomy" id="2358"/>
    <lineage>
        <taxon>Bacteria</taxon>
        <taxon>Pseudomonadati</taxon>
        <taxon>Thermodesulfobacteriota</taxon>
        <taxon>Desulfomonilia</taxon>
        <taxon>Desulfomonilales</taxon>
        <taxon>Desulfomonilaceae</taxon>
        <taxon>Desulfomonile</taxon>
    </lineage>
</organism>
<dbReference type="EMBL" id="DTGT01000393">
    <property type="protein sequence ID" value="HGH62011.1"/>
    <property type="molecule type" value="Genomic_DNA"/>
</dbReference>
<dbReference type="Gene3D" id="1.10.10.10">
    <property type="entry name" value="Winged helix-like DNA-binding domain superfamily/Winged helix DNA-binding domain"/>
    <property type="match status" value="1"/>
</dbReference>
<name>A0A7C4EV42_9BACT</name>
<dbReference type="SUPFAM" id="SSF46785">
    <property type="entry name" value="Winged helix' DNA-binding domain"/>
    <property type="match status" value="1"/>
</dbReference>
<protein>
    <submittedName>
        <fullName evidence="1">ArsR family transcriptional regulator</fullName>
    </submittedName>
</protein>
<comment type="caution">
    <text evidence="1">The sequence shown here is derived from an EMBL/GenBank/DDBJ whole genome shotgun (WGS) entry which is preliminary data.</text>
</comment>
<dbReference type="AlphaFoldDB" id="A0A7C4EV42"/>
<accession>A0A7C4EV42</accession>